<dbReference type="SUPFAM" id="SSF51064">
    <property type="entry name" value="Head domain of nucleotide exchange factor GrpE"/>
    <property type="match status" value="1"/>
</dbReference>
<dbReference type="AlphaFoldDB" id="A0A4D6XX70"/>
<dbReference type="InterPro" id="IPR000740">
    <property type="entry name" value="GrpE"/>
</dbReference>
<dbReference type="GO" id="GO:0042803">
    <property type="term" value="F:protein homodimerization activity"/>
    <property type="evidence" value="ECO:0007669"/>
    <property type="project" value="InterPro"/>
</dbReference>
<dbReference type="Proteomes" id="UP000298791">
    <property type="component" value="Chromosome"/>
</dbReference>
<dbReference type="PANTHER" id="PTHR21237:SF23">
    <property type="entry name" value="GRPE PROTEIN HOMOLOG, MITOCHONDRIAL"/>
    <property type="match status" value="1"/>
</dbReference>
<dbReference type="OrthoDB" id="9789811at2"/>
<dbReference type="InterPro" id="IPR013805">
    <property type="entry name" value="GrpE_CC"/>
</dbReference>
<dbReference type="PANTHER" id="PTHR21237">
    <property type="entry name" value="GRPE PROTEIN"/>
    <property type="match status" value="1"/>
</dbReference>
<keyword evidence="2 4" id="KW-0346">Stress response</keyword>
<dbReference type="GO" id="GO:0051087">
    <property type="term" value="F:protein-folding chaperone binding"/>
    <property type="evidence" value="ECO:0007669"/>
    <property type="project" value="InterPro"/>
</dbReference>
<dbReference type="PROSITE" id="PS01071">
    <property type="entry name" value="GRPE"/>
    <property type="match status" value="1"/>
</dbReference>
<sequence>MMNEIKIKDATNKKEIDNKNDNSIVFFKNKLEISKKKIEEMILKQNDEIFKIKNRLNSEVQKHQNFSLEKIITEFLSIIDNIERAVNLIKQKKENKYIEILKNIEHVMFLINNMFTEFNVSKINDIKIPFNPDVHQAISVQYTDKMKSNQVIEVMQSGYIICNSRLLRPAMVVVSKN</sequence>
<dbReference type="GO" id="GO:0005737">
    <property type="term" value="C:cytoplasm"/>
    <property type="evidence" value="ECO:0007669"/>
    <property type="project" value="UniProtKB-SubCell"/>
</dbReference>
<dbReference type="GO" id="GO:0006457">
    <property type="term" value="P:protein folding"/>
    <property type="evidence" value="ECO:0007669"/>
    <property type="project" value="InterPro"/>
</dbReference>
<dbReference type="PRINTS" id="PR00773">
    <property type="entry name" value="GRPEPROTEIN"/>
</dbReference>
<proteinExistence type="inferred from homology"/>
<reference evidence="7 8" key="2">
    <citation type="submission" date="2019-05" db="EMBL/GenBank/DDBJ databases">
        <title>Genome evolution of the obligate endosymbiont Buchnera aphidicola.</title>
        <authorList>
            <person name="Moran N.A."/>
        </authorList>
    </citation>
    <scope>NUCLEOTIDE SEQUENCE [LARGE SCALE GENOMIC DNA]</scope>
    <source>
        <strain evidence="7 8">Ane</strain>
    </source>
</reference>
<evidence type="ECO:0000256" key="2">
    <source>
        <dbReference type="ARBA" id="ARBA00023016"/>
    </source>
</evidence>
<dbReference type="GO" id="GO:0051082">
    <property type="term" value="F:unfolded protein binding"/>
    <property type="evidence" value="ECO:0007669"/>
    <property type="project" value="TreeGrafter"/>
</dbReference>
<evidence type="ECO:0000256" key="5">
    <source>
        <dbReference type="RuleBase" id="RU000639"/>
    </source>
</evidence>
<evidence type="ECO:0000313" key="8">
    <source>
        <dbReference type="Proteomes" id="UP000298791"/>
    </source>
</evidence>
<keyword evidence="3 4" id="KW-0143">Chaperone</keyword>
<comment type="subunit">
    <text evidence="4">Homodimer.</text>
</comment>
<dbReference type="InterPro" id="IPR009012">
    <property type="entry name" value="GrpE_head"/>
</dbReference>
<dbReference type="SUPFAM" id="SSF58014">
    <property type="entry name" value="Coiled-coil domain of nucleotide exchange factor GrpE"/>
    <property type="match status" value="1"/>
</dbReference>
<dbReference type="Gene3D" id="3.90.20.20">
    <property type="match status" value="1"/>
</dbReference>
<evidence type="ECO:0000256" key="6">
    <source>
        <dbReference type="RuleBase" id="RU004478"/>
    </source>
</evidence>
<organism evidence="7 8">
    <name type="scientific">Buchnera aphidicola</name>
    <name type="common">Aphis nerii</name>
    <dbReference type="NCBI Taxonomy" id="1241835"/>
    <lineage>
        <taxon>Bacteria</taxon>
        <taxon>Pseudomonadati</taxon>
        <taxon>Pseudomonadota</taxon>
        <taxon>Gammaproteobacteria</taxon>
        <taxon>Enterobacterales</taxon>
        <taxon>Erwiniaceae</taxon>
        <taxon>Buchnera</taxon>
    </lineage>
</organism>
<evidence type="ECO:0000256" key="4">
    <source>
        <dbReference type="HAMAP-Rule" id="MF_01151"/>
    </source>
</evidence>
<accession>A0A4D6XX70</accession>
<dbReference type="Gene3D" id="2.30.22.10">
    <property type="entry name" value="Head domain of nucleotide exchange factor GrpE"/>
    <property type="match status" value="1"/>
</dbReference>
<protein>
    <recommendedName>
        <fullName evidence="4 5">Protein GrpE</fullName>
    </recommendedName>
    <alternativeName>
        <fullName evidence="4">HSP-70 cofactor</fullName>
    </alternativeName>
</protein>
<comment type="subcellular location">
    <subcellularLocation>
        <location evidence="4">Cytoplasm</location>
    </subcellularLocation>
</comment>
<dbReference type="EMBL" id="CP034885">
    <property type="protein sequence ID" value="QCI18800.1"/>
    <property type="molecule type" value="Genomic_DNA"/>
</dbReference>
<evidence type="ECO:0000256" key="3">
    <source>
        <dbReference type="ARBA" id="ARBA00023186"/>
    </source>
</evidence>
<evidence type="ECO:0000313" key="7">
    <source>
        <dbReference type="EMBL" id="QCI18800.1"/>
    </source>
</evidence>
<dbReference type="GO" id="GO:0000774">
    <property type="term" value="F:adenyl-nucleotide exchange factor activity"/>
    <property type="evidence" value="ECO:0007669"/>
    <property type="project" value="InterPro"/>
</dbReference>
<keyword evidence="4" id="KW-0963">Cytoplasm</keyword>
<name>A0A4D6XX70_9GAMM</name>
<comment type="function">
    <text evidence="4 5">Participates actively in the response to hyperosmotic and heat shock by preventing the aggregation of stress-denatured proteins, in association with DnaK and GrpE. It is the nucleotide exchange factor for DnaK and may function as a thermosensor. Unfolded proteins bind initially to DnaJ; upon interaction with the DnaJ-bound protein, DnaK hydrolyzes its bound ATP, resulting in the formation of a stable complex. GrpE releases ADP from DnaK; ATP binding to DnaK triggers the release of the substrate protein, thus completing the reaction cycle. Several rounds of ATP-dependent interactions between DnaJ, DnaK and GrpE are required for fully efficient folding.</text>
</comment>
<dbReference type="Pfam" id="PF01025">
    <property type="entry name" value="GrpE"/>
    <property type="match status" value="1"/>
</dbReference>
<evidence type="ECO:0000256" key="1">
    <source>
        <dbReference type="ARBA" id="ARBA00009054"/>
    </source>
</evidence>
<reference evidence="7 8" key="1">
    <citation type="submission" date="2018-12" db="EMBL/GenBank/DDBJ databases">
        <authorList>
            <person name="Chong R.A."/>
        </authorList>
    </citation>
    <scope>NUCLEOTIDE SEQUENCE [LARGE SCALE GENOMIC DNA]</scope>
    <source>
        <strain evidence="7 8">Ane</strain>
    </source>
</reference>
<dbReference type="CDD" id="cd00446">
    <property type="entry name" value="GrpE"/>
    <property type="match status" value="1"/>
</dbReference>
<gene>
    <name evidence="4 7" type="primary">grpE</name>
    <name evidence="7" type="ORF">D9V64_01290</name>
</gene>
<comment type="similarity">
    <text evidence="1 4 6">Belongs to the GrpE family.</text>
</comment>
<dbReference type="HAMAP" id="MF_01151">
    <property type="entry name" value="GrpE"/>
    <property type="match status" value="1"/>
</dbReference>